<dbReference type="PRINTS" id="PR00502">
    <property type="entry name" value="NUDIXFAMILY"/>
</dbReference>
<evidence type="ECO:0000259" key="15">
    <source>
        <dbReference type="PROSITE" id="PS51462"/>
    </source>
</evidence>
<dbReference type="InterPro" id="IPR044298">
    <property type="entry name" value="MIG/MutY"/>
</dbReference>
<dbReference type="InterPro" id="IPR029119">
    <property type="entry name" value="MutY_C"/>
</dbReference>
<dbReference type="EC" id="3.2.2.31" evidence="5"/>
<evidence type="ECO:0000256" key="9">
    <source>
        <dbReference type="ARBA" id="ARBA00022763"/>
    </source>
</evidence>
<dbReference type="InterPro" id="IPR020476">
    <property type="entry name" value="Nudix_hydrolase"/>
</dbReference>
<comment type="function">
    <text evidence="3">Adenine glycosylase active on G-A mispairs. MutY also corrects error-prone DNA synthesis past GO lesions which are due to the oxidatively damaged form of guanine: 7,8-dihydro-8-oxoguanine (8-oxo-dGTP).</text>
</comment>
<dbReference type="GO" id="GO:0046872">
    <property type="term" value="F:metal ion binding"/>
    <property type="evidence" value="ECO:0007669"/>
    <property type="project" value="UniProtKB-KW"/>
</dbReference>
<dbReference type="NCBIfam" id="TIGR01084">
    <property type="entry name" value="mutY"/>
    <property type="match status" value="1"/>
</dbReference>
<evidence type="ECO:0000256" key="13">
    <source>
        <dbReference type="ARBA" id="ARBA00023204"/>
    </source>
</evidence>
<keyword evidence="14" id="KW-0326">Glycosidase</keyword>
<dbReference type="HOGENOM" id="CLU_012862_0_3_7"/>
<evidence type="ECO:0000256" key="11">
    <source>
        <dbReference type="ARBA" id="ARBA00023004"/>
    </source>
</evidence>
<sequence>MAWYRANCRQLPWRGDIPVYRVWVSEVMLQQTQVKTVIPYYHKFMATWPDLKDLAAADLETVLKAWEGLGYYARARNLHKAAGIVVRDMGGIIPDDYKGFKNLPGVGDYIASAVLSIAGSKPHAVVDGNVKRVLARLLCVDTPVNHSAAHNAYKAIAASLLYEKDPGTYNQAIMELGALVCTPRRPDCDACPLVRECCACEQQATALFPRRTEKKKVPTVHIAAGIVRKNGKVLITRRKLDGLLGGLWEFPGGKVEPKESPEQACIREIREETGVETGNLQFLTRVFHAYTHFKIEMDVFFCDYLSGRVTLNGPIDHKWVRVDELHRFPFPRANLKFMELICV</sequence>
<comment type="similarity">
    <text evidence="4">Belongs to the Nth/MutY family.</text>
</comment>
<evidence type="ECO:0000256" key="7">
    <source>
        <dbReference type="ARBA" id="ARBA00022485"/>
    </source>
</evidence>
<dbReference type="GO" id="GO:0051539">
    <property type="term" value="F:4 iron, 4 sulfur cluster binding"/>
    <property type="evidence" value="ECO:0007669"/>
    <property type="project" value="UniProtKB-KW"/>
</dbReference>
<keyword evidence="12" id="KW-0411">Iron-sulfur</keyword>
<evidence type="ECO:0000256" key="5">
    <source>
        <dbReference type="ARBA" id="ARBA00012045"/>
    </source>
</evidence>
<dbReference type="Pfam" id="PF14815">
    <property type="entry name" value="NUDIX_4"/>
    <property type="match status" value="1"/>
</dbReference>
<gene>
    <name evidence="16" type="ORF">DespoDRAFT_00370</name>
</gene>
<keyword evidence="17" id="KW-1185">Reference proteome</keyword>
<proteinExistence type="inferred from homology"/>
<name>I5AYT3_9BACT</name>
<dbReference type="FunFam" id="1.10.340.30:FF:000002">
    <property type="entry name" value="Adenine DNA glycosylase"/>
    <property type="match status" value="1"/>
</dbReference>
<dbReference type="GO" id="GO:0006284">
    <property type="term" value="P:base-excision repair"/>
    <property type="evidence" value="ECO:0007669"/>
    <property type="project" value="InterPro"/>
</dbReference>
<dbReference type="PROSITE" id="PS00893">
    <property type="entry name" value="NUDIX_BOX"/>
    <property type="match status" value="1"/>
</dbReference>
<reference evidence="16 17" key="1">
    <citation type="submission" date="2011-09" db="EMBL/GenBank/DDBJ databases">
        <authorList>
            <consortium name="US DOE Joint Genome Institute (JGI-PGF)"/>
            <person name="Lucas S."/>
            <person name="Han J."/>
            <person name="Lapidus A."/>
            <person name="Cheng J.-F."/>
            <person name="Goodwin L."/>
            <person name="Pitluck S."/>
            <person name="Peters L."/>
            <person name="Land M.L."/>
            <person name="Hauser L."/>
            <person name="Orellana R."/>
            <person name="Lovley D."/>
            <person name="Woyke T.J."/>
        </authorList>
    </citation>
    <scope>NUCLEOTIDE SEQUENCE [LARGE SCALE GENOMIC DNA]</scope>
    <source>
        <strain evidence="16 17">2ac9</strain>
    </source>
</reference>
<dbReference type="CDD" id="cd03425">
    <property type="entry name" value="NUDIX_MutT_NudA_like"/>
    <property type="match status" value="1"/>
</dbReference>
<dbReference type="Gene3D" id="1.10.1670.10">
    <property type="entry name" value="Helix-hairpin-Helix base-excision DNA repair enzymes (C-terminal)"/>
    <property type="match status" value="1"/>
</dbReference>
<dbReference type="GO" id="GO:0032357">
    <property type="term" value="F:oxidized purine DNA binding"/>
    <property type="evidence" value="ECO:0007669"/>
    <property type="project" value="TreeGrafter"/>
</dbReference>
<dbReference type="GO" id="GO:0034039">
    <property type="term" value="F:8-oxo-7,8-dihydroguanine DNA N-glycosylase activity"/>
    <property type="evidence" value="ECO:0007669"/>
    <property type="project" value="TreeGrafter"/>
</dbReference>
<dbReference type="InterPro" id="IPR015797">
    <property type="entry name" value="NUDIX_hydrolase-like_dom_sf"/>
</dbReference>
<evidence type="ECO:0000256" key="4">
    <source>
        <dbReference type="ARBA" id="ARBA00008343"/>
    </source>
</evidence>
<dbReference type="Proteomes" id="UP000005778">
    <property type="component" value="Chromosome"/>
</dbReference>
<dbReference type="SUPFAM" id="SSF48150">
    <property type="entry name" value="DNA-glycosylase"/>
    <property type="match status" value="1"/>
</dbReference>
<dbReference type="AlphaFoldDB" id="I5AYT3"/>
<dbReference type="SUPFAM" id="SSF55811">
    <property type="entry name" value="Nudix"/>
    <property type="match status" value="1"/>
</dbReference>
<evidence type="ECO:0000256" key="12">
    <source>
        <dbReference type="ARBA" id="ARBA00023014"/>
    </source>
</evidence>
<organism evidence="16 17">
    <name type="scientific">Desulfobacter postgatei 2ac9</name>
    <dbReference type="NCBI Taxonomy" id="879212"/>
    <lineage>
        <taxon>Bacteria</taxon>
        <taxon>Pseudomonadati</taxon>
        <taxon>Thermodesulfobacteriota</taxon>
        <taxon>Desulfobacteria</taxon>
        <taxon>Desulfobacterales</taxon>
        <taxon>Desulfobacteraceae</taxon>
        <taxon>Desulfobacter</taxon>
    </lineage>
</organism>
<reference evidence="16 17" key="2">
    <citation type="submission" date="2012-02" db="EMBL/GenBank/DDBJ databases">
        <title>Improved High-Quality Draft sequence of Desulfobacter postgatei 2ac9.</title>
        <authorList>
            <consortium name="US DOE Joint Genome Institute"/>
            <person name="Lucas S."/>
            <person name="Han J."/>
            <person name="Lapidus A."/>
            <person name="Cheng J.-F."/>
            <person name="Goodwin L."/>
            <person name="Pitluck S."/>
            <person name="Peters L."/>
            <person name="Ovchinnikova G."/>
            <person name="Held B."/>
            <person name="Detter J.C."/>
            <person name="Han C."/>
            <person name="Tapia R."/>
            <person name="Land M."/>
            <person name="Hauser L."/>
            <person name="Kyrpides N."/>
            <person name="Ivanova N."/>
            <person name="Pagani I."/>
            <person name="Orellana R."/>
            <person name="Lovley D."/>
            <person name="Woyke T."/>
        </authorList>
    </citation>
    <scope>NUCLEOTIDE SEQUENCE [LARGE SCALE GENOMIC DNA]</scope>
    <source>
        <strain evidence="16 17">2ac9</strain>
    </source>
</reference>
<dbReference type="SMART" id="SM00478">
    <property type="entry name" value="ENDO3c"/>
    <property type="match status" value="1"/>
</dbReference>
<keyword evidence="11" id="KW-0408">Iron</keyword>
<keyword evidence="8" id="KW-0479">Metal-binding</keyword>
<evidence type="ECO:0000313" key="16">
    <source>
        <dbReference type="EMBL" id="EIM62396.1"/>
    </source>
</evidence>
<dbReference type="GO" id="GO:0035485">
    <property type="term" value="F:adenine/guanine mispair binding"/>
    <property type="evidence" value="ECO:0007669"/>
    <property type="project" value="TreeGrafter"/>
</dbReference>
<keyword evidence="7" id="KW-0004">4Fe-4S</keyword>
<keyword evidence="13" id="KW-0234">DNA repair</keyword>
<dbReference type="PANTHER" id="PTHR42944">
    <property type="entry name" value="ADENINE DNA GLYCOSYLASE"/>
    <property type="match status" value="1"/>
</dbReference>
<keyword evidence="9" id="KW-0227">DNA damage</keyword>
<dbReference type="GO" id="GO:0000701">
    <property type="term" value="F:purine-specific mismatch base pair DNA N-glycosylase activity"/>
    <property type="evidence" value="ECO:0007669"/>
    <property type="project" value="UniProtKB-EC"/>
</dbReference>
<dbReference type="EMBL" id="CM001488">
    <property type="protein sequence ID" value="EIM62396.1"/>
    <property type="molecule type" value="Genomic_DNA"/>
</dbReference>
<evidence type="ECO:0000256" key="3">
    <source>
        <dbReference type="ARBA" id="ARBA00002933"/>
    </source>
</evidence>
<evidence type="ECO:0000256" key="1">
    <source>
        <dbReference type="ARBA" id="ARBA00000843"/>
    </source>
</evidence>
<evidence type="ECO:0000256" key="6">
    <source>
        <dbReference type="ARBA" id="ARBA00022023"/>
    </source>
</evidence>
<dbReference type="STRING" id="879212.DespoDRAFT_00370"/>
<dbReference type="InterPro" id="IPR005760">
    <property type="entry name" value="A/G_AdeGlyc_MutY"/>
</dbReference>
<dbReference type="InterPro" id="IPR003265">
    <property type="entry name" value="HhH-GPD_domain"/>
</dbReference>
<evidence type="ECO:0000256" key="2">
    <source>
        <dbReference type="ARBA" id="ARBA00001966"/>
    </source>
</evidence>
<dbReference type="PROSITE" id="PS51462">
    <property type="entry name" value="NUDIX"/>
    <property type="match status" value="1"/>
</dbReference>
<evidence type="ECO:0000313" key="17">
    <source>
        <dbReference type="Proteomes" id="UP000005778"/>
    </source>
</evidence>
<dbReference type="Pfam" id="PF00730">
    <property type="entry name" value="HhH-GPD"/>
    <property type="match status" value="1"/>
</dbReference>
<feature type="domain" description="Nudix hydrolase" evidence="15">
    <location>
        <begin position="215"/>
        <end position="343"/>
    </location>
</feature>
<dbReference type="InterPro" id="IPR020084">
    <property type="entry name" value="NUDIX_hydrolase_CS"/>
</dbReference>
<dbReference type="InterPro" id="IPR000086">
    <property type="entry name" value="NUDIX_hydrolase_dom"/>
</dbReference>
<dbReference type="Gene3D" id="1.10.340.30">
    <property type="entry name" value="Hypothetical protein, domain 2"/>
    <property type="match status" value="1"/>
</dbReference>
<evidence type="ECO:0000256" key="14">
    <source>
        <dbReference type="ARBA" id="ARBA00023295"/>
    </source>
</evidence>
<dbReference type="PANTHER" id="PTHR42944:SF1">
    <property type="entry name" value="ADENINE DNA GLYCOSYLASE"/>
    <property type="match status" value="1"/>
</dbReference>
<dbReference type="OrthoDB" id="9802365at2"/>
<dbReference type="eggNOG" id="COG1194">
    <property type="taxonomic scope" value="Bacteria"/>
</dbReference>
<dbReference type="RefSeq" id="WP_004070948.1">
    <property type="nucleotide sequence ID" value="NZ_CM001488.1"/>
</dbReference>
<dbReference type="Gene3D" id="3.90.79.10">
    <property type="entry name" value="Nucleoside Triphosphate Pyrophosphohydrolase"/>
    <property type="match status" value="1"/>
</dbReference>
<dbReference type="InterPro" id="IPR023170">
    <property type="entry name" value="HhH_base_excis_C"/>
</dbReference>
<comment type="catalytic activity">
    <reaction evidence="1">
        <text>Hydrolyzes free adenine bases from 7,8-dihydro-8-oxoguanine:adenine mismatched double-stranded DNA, leaving an apurinic site.</text>
        <dbReference type="EC" id="3.2.2.31"/>
    </reaction>
</comment>
<dbReference type="eggNOG" id="COG0494">
    <property type="taxonomic scope" value="Bacteria"/>
</dbReference>
<dbReference type="CDD" id="cd00056">
    <property type="entry name" value="ENDO3c"/>
    <property type="match status" value="1"/>
</dbReference>
<evidence type="ECO:0000256" key="8">
    <source>
        <dbReference type="ARBA" id="ARBA00022723"/>
    </source>
</evidence>
<protein>
    <recommendedName>
        <fullName evidence="6">Adenine DNA glycosylase</fullName>
        <ecNumber evidence="5">3.2.2.31</ecNumber>
    </recommendedName>
</protein>
<evidence type="ECO:0000256" key="10">
    <source>
        <dbReference type="ARBA" id="ARBA00022801"/>
    </source>
</evidence>
<accession>I5AYT3</accession>
<dbReference type="GO" id="GO:0006298">
    <property type="term" value="P:mismatch repair"/>
    <property type="evidence" value="ECO:0007669"/>
    <property type="project" value="TreeGrafter"/>
</dbReference>
<comment type="cofactor">
    <cofactor evidence="2">
        <name>[4Fe-4S] cluster</name>
        <dbReference type="ChEBI" id="CHEBI:49883"/>
    </cofactor>
</comment>
<dbReference type="InterPro" id="IPR011257">
    <property type="entry name" value="DNA_glycosylase"/>
</dbReference>
<keyword evidence="10" id="KW-0378">Hydrolase</keyword>